<keyword evidence="1" id="KW-0472">Membrane</keyword>
<feature type="domain" description="CAAX prenyl protease 2/Lysostaphin resistance protein A-like" evidence="2">
    <location>
        <begin position="174"/>
        <end position="264"/>
    </location>
</feature>
<name>A0ABM7RF39_9BACT</name>
<organism evidence="3 4">
    <name type="scientific">Haloferula helveola</name>
    <dbReference type="NCBI Taxonomy" id="490095"/>
    <lineage>
        <taxon>Bacteria</taxon>
        <taxon>Pseudomonadati</taxon>
        <taxon>Verrucomicrobiota</taxon>
        <taxon>Verrucomicrobiia</taxon>
        <taxon>Verrucomicrobiales</taxon>
        <taxon>Verrucomicrobiaceae</taxon>
        <taxon>Haloferula</taxon>
    </lineage>
</organism>
<feature type="transmembrane region" description="Helical" evidence="1">
    <location>
        <begin position="93"/>
        <end position="113"/>
    </location>
</feature>
<dbReference type="InterPro" id="IPR052710">
    <property type="entry name" value="CAAX_protease"/>
</dbReference>
<keyword evidence="1" id="KW-0812">Transmembrane</keyword>
<evidence type="ECO:0000256" key="1">
    <source>
        <dbReference type="SAM" id="Phobius"/>
    </source>
</evidence>
<accession>A0ABM7RF39</accession>
<dbReference type="PANTHER" id="PTHR36435:SF1">
    <property type="entry name" value="CAAX AMINO TERMINAL PROTEASE FAMILY PROTEIN"/>
    <property type="match status" value="1"/>
</dbReference>
<dbReference type="InterPro" id="IPR003675">
    <property type="entry name" value="Rce1/LyrA-like_dom"/>
</dbReference>
<sequence>MWSAVCNGSIPTVNPAPEIPALPPSIAAPPPLPAAARPAWNGWWTLLWAFALMMAWQTAQTIGLAGYLAATWDKADFREFMKDPMSLMQNADALWFASALGALAVCPLCWLVGRFKSGWGGWDYMGNAKVRWWPPVLWTLGIVAFGMGFNLIAPAIGIDESPQVMVDMALNTNHIWLMIAAVAIGAPLVEEFMFRGVLFRGWRHSRMGLWGTIFVTSAIWAVLHVQYSFAIVFYIFLMGIVLAYARERTGNIWVPVAMHALNNSLAAIELVRATAV</sequence>
<dbReference type="Proteomes" id="UP001374893">
    <property type="component" value="Chromosome"/>
</dbReference>
<dbReference type="EMBL" id="AP024702">
    <property type="protein sequence ID" value="BCX47605.1"/>
    <property type="molecule type" value="Genomic_DNA"/>
</dbReference>
<evidence type="ECO:0000259" key="2">
    <source>
        <dbReference type="Pfam" id="PF02517"/>
    </source>
</evidence>
<evidence type="ECO:0000313" key="4">
    <source>
        <dbReference type="Proteomes" id="UP001374893"/>
    </source>
</evidence>
<feature type="transmembrane region" description="Helical" evidence="1">
    <location>
        <begin position="133"/>
        <end position="156"/>
    </location>
</feature>
<reference evidence="3 4" key="1">
    <citation type="submission" date="2021-06" db="EMBL/GenBank/DDBJ databases">
        <title>Complete genome of Haloferula helveola possessing various polysaccharide degrading enzymes.</title>
        <authorList>
            <person name="Takami H."/>
            <person name="Huang C."/>
            <person name="Hamasaki K."/>
        </authorList>
    </citation>
    <scope>NUCLEOTIDE SEQUENCE [LARGE SCALE GENOMIC DNA]</scope>
    <source>
        <strain evidence="3 4">CN-1</strain>
    </source>
</reference>
<feature type="transmembrane region" description="Helical" evidence="1">
    <location>
        <begin position="168"/>
        <end position="189"/>
    </location>
</feature>
<dbReference type="Pfam" id="PF02517">
    <property type="entry name" value="Rce1-like"/>
    <property type="match status" value="1"/>
</dbReference>
<evidence type="ECO:0000313" key="3">
    <source>
        <dbReference type="EMBL" id="BCX47605.1"/>
    </source>
</evidence>
<proteinExistence type="predicted"/>
<feature type="transmembrane region" description="Helical" evidence="1">
    <location>
        <begin position="209"/>
        <end position="242"/>
    </location>
</feature>
<feature type="transmembrane region" description="Helical" evidence="1">
    <location>
        <begin position="46"/>
        <end position="72"/>
    </location>
</feature>
<keyword evidence="4" id="KW-1185">Reference proteome</keyword>
<keyword evidence="1" id="KW-1133">Transmembrane helix</keyword>
<protein>
    <submittedName>
        <fullName evidence="3">Abortive infection protein</fullName>
    </submittedName>
</protein>
<dbReference type="PANTHER" id="PTHR36435">
    <property type="entry name" value="SLR1288 PROTEIN"/>
    <property type="match status" value="1"/>
</dbReference>
<gene>
    <name evidence="3" type="ORF">HAHE_15130</name>
</gene>